<keyword evidence="1" id="KW-0663">Pyridoxal phosphate</keyword>
<dbReference type="Pfam" id="PF00155">
    <property type="entry name" value="Aminotran_1_2"/>
    <property type="match status" value="1"/>
</dbReference>
<keyword evidence="4" id="KW-1185">Reference proteome</keyword>
<dbReference type="Gene3D" id="3.90.1150.10">
    <property type="entry name" value="Aspartate Aminotransferase, domain 1"/>
    <property type="match status" value="1"/>
</dbReference>
<accession>A0A1H9GRI6</accession>
<dbReference type="InterPro" id="IPR015422">
    <property type="entry name" value="PyrdxlP-dep_Trfase_small"/>
</dbReference>
<dbReference type="InParanoid" id="A0A1H9GRI6"/>
<evidence type="ECO:0000256" key="1">
    <source>
        <dbReference type="ARBA" id="ARBA00022898"/>
    </source>
</evidence>
<dbReference type="GO" id="GO:0008483">
    <property type="term" value="F:transaminase activity"/>
    <property type="evidence" value="ECO:0007669"/>
    <property type="project" value="TreeGrafter"/>
</dbReference>
<dbReference type="InterPro" id="IPR050478">
    <property type="entry name" value="Ethylene_sulfur-biosynth"/>
</dbReference>
<dbReference type="GO" id="GO:0030170">
    <property type="term" value="F:pyridoxal phosphate binding"/>
    <property type="evidence" value="ECO:0007669"/>
    <property type="project" value="InterPro"/>
</dbReference>
<reference evidence="4" key="1">
    <citation type="submission" date="2016-10" db="EMBL/GenBank/DDBJ databases">
        <authorList>
            <person name="Varghese N."/>
            <person name="Submissions S."/>
        </authorList>
    </citation>
    <scope>NUCLEOTIDE SEQUENCE [LARGE SCALE GENOMIC DNA]</scope>
    <source>
        <strain evidence="4">DSM 24740</strain>
    </source>
</reference>
<dbReference type="STRING" id="478744.SAMN05444359_11175"/>
<gene>
    <name evidence="3" type="ORF">SAMN05444359_11175</name>
</gene>
<dbReference type="InterPro" id="IPR015424">
    <property type="entry name" value="PyrdxlP-dep_Trfase"/>
</dbReference>
<dbReference type="AlphaFoldDB" id="A0A1H9GRI6"/>
<dbReference type="InterPro" id="IPR004839">
    <property type="entry name" value="Aminotransferase_I/II_large"/>
</dbReference>
<dbReference type="CDD" id="cd00609">
    <property type="entry name" value="AAT_like"/>
    <property type="match status" value="1"/>
</dbReference>
<dbReference type="PANTHER" id="PTHR43795">
    <property type="entry name" value="BIFUNCTIONAL ASPARTATE AMINOTRANSFERASE AND GLUTAMATE/ASPARTATE-PREPHENATE AMINOTRANSFERASE-RELATED"/>
    <property type="match status" value="1"/>
</dbReference>
<protein>
    <submittedName>
        <fullName evidence="3">1-aminocyclopropane-1-carboxylate synthase</fullName>
    </submittedName>
</protein>
<name>A0A1H9GRI6_9BACT</name>
<evidence type="ECO:0000313" key="3">
    <source>
        <dbReference type="EMBL" id="SEQ52618.1"/>
    </source>
</evidence>
<proteinExistence type="predicted"/>
<sequence>MLLSKRGKRAINQPLRADLDLFYEAMENRYDESENPDGVFTLCIAENILNWKEMEAKLREVAAGPIPDWVPSYTAILGAPPLREAAAGLLKRFLAGVDLDAERLAIAAGAAAVIEMCALLLGDPGDVVVIPGPAYMAYTPDIANKAELERYDLFHLAPSTASASGGPALRKQDANSANYAFPTYYELTTDDLDRAHAELGDRFRVLLLTQPNNPTGQVYTEQQIADFSNWCVEREIHLVFNEIYALSMIDQDHDDLIDDYGERRWFTSSLRWLEQQKSPYLHWWYAISKDFGLSGLRLGMAYTYNEDLLKAWSNYGSTSMTSNHTQWMMAEIFTDLDWVAAFVRANTQRLSDSYATVIQVLRKHDIAYARAMGSLFVWLDLSAFLTADTEEAELALWREVYDKTGILLTSPVGMGSPQRGWLRMVYSCVSLAELGVAMARFDHWLGLRPGN</sequence>
<evidence type="ECO:0000313" key="4">
    <source>
        <dbReference type="Proteomes" id="UP000199021"/>
    </source>
</evidence>
<dbReference type="Proteomes" id="UP000199021">
    <property type="component" value="Unassembled WGS sequence"/>
</dbReference>
<dbReference type="Gene3D" id="3.40.640.10">
    <property type="entry name" value="Type I PLP-dependent aspartate aminotransferase-like (Major domain)"/>
    <property type="match status" value="1"/>
</dbReference>
<dbReference type="SUPFAM" id="SSF53383">
    <property type="entry name" value="PLP-dependent transferases"/>
    <property type="match status" value="1"/>
</dbReference>
<dbReference type="EMBL" id="FOFB01000011">
    <property type="protein sequence ID" value="SEQ52618.1"/>
    <property type="molecule type" value="Genomic_DNA"/>
</dbReference>
<feature type="domain" description="Aminotransferase class I/classII large" evidence="2">
    <location>
        <begin position="73"/>
        <end position="440"/>
    </location>
</feature>
<dbReference type="RefSeq" id="WP_090168417.1">
    <property type="nucleotide sequence ID" value="NZ_FOFB01000011.1"/>
</dbReference>
<dbReference type="GO" id="GO:0006520">
    <property type="term" value="P:amino acid metabolic process"/>
    <property type="evidence" value="ECO:0007669"/>
    <property type="project" value="TreeGrafter"/>
</dbReference>
<dbReference type="InterPro" id="IPR015421">
    <property type="entry name" value="PyrdxlP-dep_Trfase_major"/>
</dbReference>
<dbReference type="PANTHER" id="PTHR43795:SF39">
    <property type="entry name" value="AMINOTRANSFERASE CLASS I_CLASSII DOMAIN-CONTAINING PROTEIN"/>
    <property type="match status" value="1"/>
</dbReference>
<organism evidence="3 4">
    <name type="scientific">Neolewinella agarilytica</name>
    <dbReference type="NCBI Taxonomy" id="478744"/>
    <lineage>
        <taxon>Bacteria</taxon>
        <taxon>Pseudomonadati</taxon>
        <taxon>Bacteroidota</taxon>
        <taxon>Saprospiria</taxon>
        <taxon>Saprospirales</taxon>
        <taxon>Lewinellaceae</taxon>
        <taxon>Neolewinella</taxon>
    </lineage>
</organism>
<dbReference type="OrthoDB" id="1489696at2"/>
<evidence type="ECO:0000259" key="2">
    <source>
        <dbReference type="Pfam" id="PF00155"/>
    </source>
</evidence>